<accession>A0A6C0GZF5</accession>
<evidence type="ECO:0000256" key="1">
    <source>
        <dbReference type="ARBA" id="ARBA00022737"/>
    </source>
</evidence>
<dbReference type="SMART" id="SM00248">
    <property type="entry name" value="ANK"/>
    <property type="match status" value="8"/>
</dbReference>
<dbReference type="Gene3D" id="1.25.40.20">
    <property type="entry name" value="Ankyrin repeat-containing domain"/>
    <property type="match status" value="2"/>
</dbReference>
<protein>
    <submittedName>
        <fullName evidence="3">Uncharacterized protein</fullName>
    </submittedName>
</protein>
<dbReference type="InterPro" id="IPR036770">
    <property type="entry name" value="Ankyrin_rpt-contain_sf"/>
</dbReference>
<keyword evidence="2" id="KW-0040">ANK repeat</keyword>
<dbReference type="PANTHER" id="PTHR24126">
    <property type="entry name" value="ANKYRIN REPEAT, PH AND SEC7 DOMAIN CONTAINING PROTEIN SECG-RELATED"/>
    <property type="match status" value="1"/>
</dbReference>
<dbReference type="PROSITE" id="PS50088">
    <property type="entry name" value="ANK_REPEAT"/>
    <property type="match status" value="1"/>
</dbReference>
<organism evidence="3">
    <name type="scientific">viral metagenome</name>
    <dbReference type="NCBI Taxonomy" id="1070528"/>
    <lineage>
        <taxon>unclassified sequences</taxon>
        <taxon>metagenomes</taxon>
        <taxon>organismal metagenomes</taxon>
    </lineage>
</organism>
<dbReference type="AlphaFoldDB" id="A0A6C0GZF5"/>
<dbReference type="EMBL" id="MN739831">
    <property type="protein sequence ID" value="QHT73691.1"/>
    <property type="molecule type" value="Genomic_DNA"/>
</dbReference>
<name>A0A6C0GZF5_9ZZZZ</name>
<dbReference type="InterPro" id="IPR002110">
    <property type="entry name" value="Ankyrin_rpt"/>
</dbReference>
<proteinExistence type="predicted"/>
<dbReference type="PROSITE" id="PS50297">
    <property type="entry name" value="ANK_REP_REGION"/>
    <property type="match status" value="1"/>
</dbReference>
<dbReference type="Pfam" id="PF00023">
    <property type="entry name" value="Ank"/>
    <property type="match status" value="1"/>
</dbReference>
<reference evidence="3" key="1">
    <citation type="journal article" date="2020" name="Nature">
        <title>Giant virus diversity and host interactions through global metagenomics.</title>
        <authorList>
            <person name="Schulz F."/>
            <person name="Roux S."/>
            <person name="Paez-Espino D."/>
            <person name="Jungbluth S."/>
            <person name="Walsh D.A."/>
            <person name="Denef V.J."/>
            <person name="McMahon K.D."/>
            <person name="Konstantinidis K.T."/>
            <person name="Eloe-Fadrosh E.A."/>
            <person name="Kyrpides N.C."/>
            <person name="Woyke T."/>
        </authorList>
    </citation>
    <scope>NUCLEOTIDE SEQUENCE</scope>
    <source>
        <strain evidence="3">GVMAG-M-3300023179-4</strain>
    </source>
</reference>
<keyword evidence="1" id="KW-0677">Repeat</keyword>
<evidence type="ECO:0000256" key="2">
    <source>
        <dbReference type="ARBA" id="ARBA00023043"/>
    </source>
</evidence>
<sequence>MDINTQLFNFAISQDWENIEKIIKENKDIDLNIRDDSNNYLIQFIILYNKPNLIDIFVEKKCRMDIIDNDGKTLLYYAIKFNYIKLVEKLLSINYIGFPIIDLKDKNKYYPIHHAILFNNQSILEILINNKADINIKDSFGNTPLFIAIKQKNFKIIKYLLSNKKININITNDIGETALHIACNYEQESIVDLLLQNKDLDINLQDFQNKFTPIIYAIALNNFNIVNMLINQDNINLLLQDNLGNTAVHHSIIEETSTEIKKIINEKIEKDKLKEIFNMTNINGNTILHLLLENNIQINLSLYIENTNLNLQNYIGNTIWHLFGKRWYNYIEILEKKKNNIFIKNKKNIIPFDLYKDSDKFLDMIIKSYYNYLKSKKKEWKNDWENICKNNDLVKKLDFKDNSSEKNCYERIKNHILNDKSSVPYKKSTYCVVFDNTPTIDFITYTGTSLDILSGLLFLKQFDDVQTSLTKKFISNDELAEYYKILGIIKEIKGEYMNFEITWLYQKIFFPKNIDNIIENLNNNKKRFLIIPIGIHQDNGAHANILLYDSKLNEMERFEPAGGEYPLEYNYNPDLLDYYIESFFSEKFKGLKYFKPRSYEMNIGFQTMEIIDINKKIGDPNGFCGAWSLWWVYMRIKNDTIDRKKLFINLVKNIRRNNLSFKTIIRSFSKLIIDIRDNLLKKVSLDINKWLNDDFDFDTFDRFNMIIEKMIL</sequence>
<dbReference type="Pfam" id="PF12796">
    <property type="entry name" value="Ank_2"/>
    <property type="match status" value="2"/>
</dbReference>
<evidence type="ECO:0000313" key="3">
    <source>
        <dbReference type="EMBL" id="QHT73691.1"/>
    </source>
</evidence>
<dbReference type="SUPFAM" id="SSF48403">
    <property type="entry name" value="Ankyrin repeat"/>
    <property type="match status" value="2"/>
</dbReference>